<evidence type="ECO:0000313" key="3">
    <source>
        <dbReference type="Proteomes" id="UP001141806"/>
    </source>
</evidence>
<reference evidence="2" key="1">
    <citation type="journal article" date="2023" name="Plant J.">
        <title>The genome of the king protea, Protea cynaroides.</title>
        <authorList>
            <person name="Chang J."/>
            <person name="Duong T.A."/>
            <person name="Schoeman C."/>
            <person name="Ma X."/>
            <person name="Roodt D."/>
            <person name="Barker N."/>
            <person name="Li Z."/>
            <person name="Van de Peer Y."/>
            <person name="Mizrachi E."/>
        </authorList>
    </citation>
    <scope>NUCLEOTIDE SEQUENCE</scope>
    <source>
        <tissue evidence="2">Young leaves</tissue>
    </source>
</reference>
<organism evidence="2 3">
    <name type="scientific">Protea cynaroides</name>
    <dbReference type="NCBI Taxonomy" id="273540"/>
    <lineage>
        <taxon>Eukaryota</taxon>
        <taxon>Viridiplantae</taxon>
        <taxon>Streptophyta</taxon>
        <taxon>Embryophyta</taxon>
        <taxon>Tracheophyta</taxon>
        <taxon>Spermatophyta</taxon>
        <taxon>Magnoliopsida</taxon>
        <taxon>Proteales</taxon>
        <taxon>Proteaceae</taxon>
        <taxon>Protea</taxon>
    </lineage>
</organism>
<comment type="caution">
    <text evidence="2">The sequence shown here is derived from an EMBL/GenBank/DDBJ whole genome shotgun (WGS) entry which is preliminary data.</text>
</comment>
<feature type="region of interest" description="Disordered" evidence="1">
    <location>
        <begin position="92"/>
        <end position="132"/>
    </location>
</feature>
<sequence>MNEFPLNPVSCQPLTDRRPKSVKLRRGTPIDDLFDDTSRSVGLCYRELSGLRHFRVARSKAAEAINSRVERVSSNHRSVSRNAIVRTKGSVGLVSGTTGAGTRTEMGGSGLVSSPRKKSGRSMQNVKGLEKK</sequence>
<keyword evidence="3" id="KW-1185">Reference proteome</keyword>
<dbReference type="EMBL" id="JAMYWD010000096">
    <property type="protein sequence ID" value="KAJ4949884.1"/>
    <property type="molecule type" value="Genomic_DNA"/>
</dbReference>
<evidence type="ECO:0000256" key="1">
    <source>
        <dbReference type="SAM" id="MobiDB-lite"/>
    </source>
</evidence>
<evidence type="ECO:0000313" key="2">
    <source>
        <dbReference type="EMBL" id="KAJ4949884.1"/>
    </source>
</evidence>
<proteinExistence type="predicted"/>
<accession>A0A9Q0GQF3</accession>
<dbReference type="AlphaFoldDB" id="A0A9Q0GQF3"/>
<gene>
    <name evidence="2" type="ORF">NE237_005566</name>
</gene>
<dbReference type="Proteomes" id="UP001141806">
    <property type="component" value="Unassembled WGS sequence"/>
</dbReference>
<name>A0A9Q0GQF3_9MAGN</name>
<protein>
    <submittedName>
        <fullName evidence="2">Uncharacterized protein</fullName>
    </submittedName>
</protein>